<gene>
    <name evidence="1" type="ORF">ENX68_03520</name>
</gene>
<reference evidence="1" key="1">
    <citation type="journal article" date="2020" name="mSystems">
        <title>Genome- and Community-Level Interaction Insights into Carbon Utilization and Element Cycling Functions of Hydrothermarchaeota in Hydrothermal Sediment.</title>
        <authorList>
            <person name="Zhou Z."/>
            <person name="Liu Y."/>
            <person name="Xu W."/>
            <person name="Pan J."/>
            <person name="Luo Z.H."/>
            <person name="Li M."/>
        </authorList>
    </citation>
    <scope>NUCLEOTIDE SEQUENCE [LARGE SCALE GENOMIC DNA]</scope>
    <source>
        <strain evidence="1">SpSt-961</strain>
    </source>
</reference>
<sequence length="60" mass="7202">MIPKPLTFVNILLKLLYKSEYVLSYLNKPNESENNCRHFICADFNKDGFGYFYARFIRFV</sequence>
<comment type="caution">
    <text evidence="1">The sequence shown here is derived from an EMBL/GenBank/DDBJ whole genome shotgun (WGS) entry which is preliminary data.</text>
</comment>
<name>A0A7V3VUA1_UNCW3</name>
<dbReference type="EMBL" id="DTOZ01000089">
    <property type="protein sequence ID" value="HGE78054.1"/>
    <property type="molecule type" value="Genomic_DNA"/>
</dbReference>
<dbReference type="AlphaFoldDB" id="A0A7V3VUA1"/>
<organism evidence="1">
    <name type="scientific">candidate division WOR-3 bacterium</name>
    <dbReference type="NCBI Taxonomy" id="2052148"/>
    <lineage>
        <taxon>Bacteria</taxon>
        <taxon>Bacteria division WOR-3</taxon>
    </lineage>
</organism>
<accession>A0A7V3VUA1</accession>
<evidence type="ECO:0000313" key="1">
    <source>
        <dbReference type="EMBL" id="HGE78054.1"/>
    </source>
</evidence>
<protein>
    <submittedName>
        <fullName evidence="1">Uncharacterized protein</fullName>
    </submittedName>
</protein>
<proteinExistence type="predicted"/>